<dbReference type="InterPro" id="IPR013786">
    <property type="entry name" value="AcylCoA_DH/ox_N"/>
</dbReference>
<proteinExistence type="inferred from homology"/>
<feature type="domain" description="Acyl-CoA dehydrogenase/oxidase C-terminal" evidence="6">
    <location>
        <begin position="208"/>
        <end position="340"/>
    </location>
</feature>
<dbReference type="InterPro" id="IPR009075">
    <property type="entry name" value="AcylCo_DH/oxidase_C"/>
</dbReference>
<evidence type="ECO:0000256" key="5">
    <source>
        <dbReference type="ARBA" id="ARBA00023002"/>
    </source>
</evidence>
<dbReference type="SUPFAM" id="SSF56645">
    <property type="entry name" value="Acyl-CoA dehydrogenase NM domain-like"/>
    <property type="match status" value="1"/>
</dbReference>
<feature type="domain" description="Acyl-CoA dehydrogenase/oxidase N-terminal" evidence="7">
    <location>
        <begin position="6"/>
        <end position="99"/>
    </location>
</feature>
<dbReference type="EMBL" id="CAEZUP010000003">
    <property type="protein sequence ID" value="CAB4597196.1"/>
    <property type="molecule type" value="Genomic_DNA"/>
</dbReference>
<dbReference type="InterPro" id="IPR036250">
    <property type="entry name" value="AcylCo_DH-like_C"/>
</dbReference>
<dbReference type="Gene3D" id="2.40.110.10">
    <property type="entry name" value="Butyryl-CoA Dehydrogenase, subunit A, domain 2"/>
    <property type="match status" value="1"/>
</dbReference>
<keyword evidence="3" id="KW-0285">Flavoprotein</keyword>
<evidence type="ECO:0000256" key="2">
    <source>
        <dbReference type="ARBA" id="ARBA00009347"/>
    </source>
</evidence>
<evidence type="ECO:0000259" key="7">
    <source>
        <dbReference type="Pfam" id="PF02771"/>
    </source>
</evidence>
<reference evidence="8" key="1">
    <citation type="submission" date="2020-05" db="EMBL/GenBank/DDBJ databases">
        <authorList>
            <person name="Chiriac C."/>
            <person name="Salcher M."/>
            <person name="Ghai R."/>
            <person name="Kavagutti S V."/>
        </authorList>
    </citation>
    <scope>NUCLEOTIDE SEQUENCE</scope>
</reference>
<comment type="similarity">
    <text evidence="2">Belongs to the acyl-CoA dehydrogenase family.</text>
</comment>
<dbReference type="InterPro" id="IPR009100">
    <property type="entry name" value="AcylCoA_DH/oxidase_NM_dom_sf"/>
</dbReference>
<dbReference type="SUPFAM" id="SSF47203">
    <property type="entry name" value="Acyl-CoA dehydrogenase C-terminal domain-like"/>
    <property type="match status" value="1"/>
</dbReference>
<evidence type="ECO:0000256" key="4">
    <source>
        <dbReference type="ARBA" id="ARBA00022827"/>
    </source>
</evidence>
<organism evidence="8">
    <name type="scientific">freshwater metagenome</name>
    <dbReference type="NCBI Taxonomy" id="449393"/>
    <lineage>
        <taxon>unclassified sequences</taxon>
        <taxon>metagenomes</taxon>
        <taxon>ecological metagenomes</taxon>
    </lineage>
</organism>
<dbReference type="Pfam" id="PF00441">
    <property type="entry name" value="Acyl-CoA_dh_1"/>
    <property type="match status" value="1"/>
</dbReference>
<protein>
    <submittedName>
        <fullName evidence="8">Unannotated protein</fullName>
    </submittedName>
</protein>
<dbReference type="Pfam" id="PF02771">
    <property type="entry name" value="Acyl-CoA_dh_N"/>
    <property type="match status" value="1"/>
</dbReference>
<dbReference type="GO" id="GO:0050660">
    <property type="term" value="F:flavin adenine dinucleotide binding"/>
    <property type="evidence" value="ECO:0007669"/>
    <property type="project" value="InterPro"/>
</dbReference>
<evidence type="ECO:0000313" key="8">
    <source>
        <dbReference type="EMBL" id="CAB4597196.1"/>
    </source>
</evidence>
<sequence>MDFSFTSDQEELRTLANRVLTDRCTMERLKEIEAGSGVDLELWRELAELGIVGIGMPESEGGAGLGFTEVAIVLEEVGRTVAPIPALPVMGMAAPFLAEHAPQHLAGLASGERIVTVALHELVGEIHQPALVATGEVLDGVKVCVPFGTVADAFIVSAADGMYFIAADAPGVTVERQDATDGIPDAMVTFKGAAAQRVAGRDALDRLIEYGQASQSLLMSGVTAKALEMTAEYVKERVQFDRQIATFQAVAQRAADARIDSDAIKLTAWSAAIRLEDGLPAGEHAASAKYWASEGGQRVVRACVHLHGGVGVDRDYPLHRYYLWAKKQELFLGGTSESLLHLGRLLADTPVNA</sequence>
<evidence type="ECO:0000256" key="1">
    <source>
        <dbReference type="ARBA" id="ARBA00001974"/>
    </source>
</evidence>
<dbReference type="PANTHER" id="PTHR43884:SF20">
    <property type="entry name" value="ACYL-COA DEHYDROGENASE FADE28"/>
    <property type="match status" value="1"/>
</dbReference>
<dbReference type="Gene3D" id="1.10.540.10">
    <property type="entry name" value="Acyl-CoA dehydrogenase/oxidase, N-terminal domain"/>
    <property type="match status" value="1"/>
</dbReference>
<dbReference type="Gene3D" id="1.20.140.10">
    <property type="entry name" value="Butyryl-CoA Dehydrogenase, subunit A, domain 3"/>
    <property type="match status" value="1"/>
</dbReference>
<evidence type="ECO:0000256" key="3">
    <source>
        <dbReference type="ARBA" id="ARBA00022630"/>
    </source>
</evidence>
<accession>A0A6J6G7A1</accession>
<dbReference type="AlphaFoldDB" id="A0A6J6G7A1"/>
<evidence type="ECO:0000259" key="6">
    <source>
        <dbReference type="Pfam" id="PF00441"/>
    </source>
</evidence>
<keyword evidence="4" id="KW-0274">FAD</keyword>
<gene>
    <name evidence="8" type="ORF">UFOPK1835_00135</name>
</gene>
<dbReference type="InterPro" id="IPR046373">
    <property type="entry name" value="Acyl-CoA_Oxase/DH_mid-dom_sf"/>
</dbReference>
<dbReference type="PANTHER" id="PTHR43884">
    <property type="entry name" value="ACYL-COA DEHYDROGENASE"/>
    <property type="match status" value="1"/>
</dbReference>
<dbReference type="GO" id="GO:0003995">
    <property type="term" value="F:acyl-CoA dehydrogenase activity"/>
    <property type="evidence" value="ECO:0007669"/>
    <property type="project" value="TreeGrafter"/>
</dbReference>
<keyword evidence="5" id="KW-0560">Oxidoreductase</keyword>
<dbReference type="InterPro" id="IPR037069">
    <property type="entry name" value="AcylCoA_DH/ox_N_sf"/>
</dbReference>
<name>A0A6J6G7A1_9ZZZZ</name>
<comment type="cofactor">
    <cofactor evidence="1">
        <name>FAD</name>
        <dbReference type="ChEBI" id="CHEBI:57692"/>
    </cofactor>
</comment>